<dbReference type="Gene3D" id="2.160.10.10">
    <property type="entry name" value="Hexapeptide repeat proteins"/>
    <property type="match status" value="1"/>
</dbReference>
<dbReference type="Proteomes" id="UP000064029">
    <property type="component" value="Unassembled WGS sequence"/>
</dbReference>
<dbReference type="Pfam" id="PF00132">
    <property type="entry name" value="Hexapep"/>
    <property type="match status" value="1"/>
</dbReference>
<evidence type="ECO:0000256" key="2">
    <source>
        <dbReference type="ARBA" id="ARBA00022737"/>
    </source>
</evidence>
<evidence type="ECO:0000259" key="4">
    <source>
        <dbReference type="Pfam" id="PF00535"/>
    </source>
</evidence>
<dbReference type="Gene3D" id="3.90.550.10">
    <property type="entry name" value="Spore Coat Polysaccharide Biosynthesis Protein SpsA, Chain A"/>
    <property type="match status" value="1"/>
</dbReference>
<dbReference type="InterPro" id="IPR011004">
    <property type="entry name" value="Trimer_LpxA-like_sf"/>
</dbReference>
<dbReference type="InterPro" id="IPR029063">
    <property type="entry name" value="SAM-dependent_MTases_sf"/>
</dbReference>
<keyword evidence="2" id="KW-0677">Repeat</keyword>
<dbReference type="EMBL" id="LOXM01000034">
    <property type="protein sequence ID" value="KVG73946.1"/>
    <property type="molecule type" value="Genomic_DNA"/>
</dbReference>
<dbReference type="CDD" id="cd04647">
    <property type="entry name" value="LbH_MAT_like"/>
    <property type="match status" value="1"/>
</dbReference>
<dbReference type="InterPro" id="IPR018357">
    <property type="entry name" value="Hexapep_transf_CS"/>
</dbReference>
<organism evidence="5 6">
    <name type="scientific">Burkholderia ubonensis</name>
    <dbReference type="NCBI Taxonomy" id="101571"/>
    <lineage>
        <taxon>Bacteria</taxon>
        <taxon>Pseudomonadati</taxon>
        <taxon>Pseudomonadota</taxon>
        <taxon>Betaproteobacteria</taxon>
        <taxon>Burkholderiales</taxon>
        <taxon>Burkholderiaceae</taxon>
        <taxon>Burkholderia</taxon>
        <taxon>Burkholderia cepacia complex</taxon>
    </lineage>
</organism>
<evidence type="ECO:0000256" key="3">
    <source>
        <dbReference type="ARBA" id="ARBA00023315"/>
    </source>
</evidence>
<evidence type="ECO:0000313" key="6">
    <source>
        <dbReference type="Proteomes" id="UP000064029"/>
    </source>
</evidence>
<dbReference type="PANTHER" id="PTHR23416">
    <property type="entry name" value="SIALIC ACID SYNTHASE-RELATED"/>
    <property type="match status" value="1"/>
</dbReference>
<reference evidence="5 6" key="1">
    <citation type="submission" date="2015-11" db="EMBL/GenBank/DDBJ databases">
        <title>Expanding the genomic diversity of Burkholderia species for the development of highly accurate diagnostics.</title>
        <authorList>
            <person name="Sahl J."/>
            <person name="Keim P."/>
            <person name="Wagner D."/>
        </authorList>
    </citation>
    <scope>NUCLEOTIDE SEQUENCE [LARGE SCALE GENOMIC DNA]</scope>
    <source>
        <strain evidence="5 6">MSMB2036</strain>
    </source>
</reference>
<keyword evidence="3" id="KW-0012">Acyltransferase</keyword>
<dbReference type="InterPro" id="IPR001173">
    <property type="entry name" value="Glyco_trans_2-like"/>
</dbReference>
<keyword evidence="1" id="KW-0808">Transferase</keyword>
<dbReference type="CDD" id="cd00761">
    <property type="entry name" value="Glyco_tranf_GTA_type"/>
    <property type="match status" value="1"/>
</dbReference>
<protein>
    <recommendedName>
        <fullName evidence="4">Glycosyltransferase 2-like domain-containing protein</fullName>
    </recommendedName>
</protein>
<dbReference type="GO" id="GO:0016746">
    <property type="term" value="F:acyltransferase activity"/>
    <property type="evidence" value="ECO:0007669"/>
    <property type="project" value="UniProtKB-KW"/>
</dbReference>
<dbReference type="InterPro" id="IPR029044">
    <property type="entry name" value="Nucleotide-diphossugar_trans"/>
</dbReference>
<dbReference type="SUPFAM" id="SSF51161">
    <property type="entry name" value="Trimeric LpxA-like enzymes"/>
    <property type="match status" value="1"/>
</dbReference>
<dbReference type="AlphaFoldDB" id="A0A103RTT1"/>
<dbReference type="PROSITE" id="PS00101">
    <property type="entry name" value="HEXAPEP_TRANSFERASES"/>
    <property type="match status" value="1"/>
</dbReference>
<dbReference type="CDD" id="cd02440">
    <property type="entry name" value="AdoMet_MTases"/>
    <property type="match status" value="1"/>
</dbReference>
<dbReference type="SUPFAM" id="SSF53335">
    <property type="entry name" value="S-adenosyl-L-methionine-dependent methyltransferases"/>
    <property type="match status" value="1"/>
</dbReference>
<dbReference type="SUPFAM" id="SSF53448">
    <property type="entry name" value="Nucleotide-diphospho-sugar transferases"/>
    <property type="match status" value="1"/>
</dbReference>
<name>A0A103RTT1_9BURK</name>
<feature type="domain" description="Glycosyltransferase 2-like" evidence="4">
    <location>
        <begin position="4"/>
        <end position="119"/>
    </location>
</feature>
<proteinExistence type="predicted"/>
<sequence>MKLSFIIPAYNVERYLERCLLSILEQPFYDYEIIVINDGSTDRTEEIARHYALRDSRIRIINQPNSGQGAARLNGIDQAQGEYIWCVDSDDCLVDNVLLRMARILEQFSPEVLVANFEYFWDGGAVQPASVVPPRLVGKVIEPAADPADFAVVSCWTAPPWRLIARRQLLIDKGIRFATGVFYEDHPFAIKLMLNAKRVYVDGGITYRYYQREGSTTKLNDRKAFDFISVRDECLKLFADHGVRESFAGILVGYIAPFNFYEAHVADEFKGEFLKRLAAKLSGDDVEFVRRHGDWSAQAFLKMVRAQDPKLMRRLRMTRRLRAFASRDGFRRIVTHGRAAARRVVGKTIARARQAVSRQIHHAGFDYGGMRFVELGRGARLEHAIVDVRVKPEHRKYLRVGGGSHVGGYYVFERGFGTITIGDKTSVGSGCKMICSQEDGIVIGNNVMISWDCTLIDSDSHSLDPAVRWNDAYDWKCSVDIGQMGAYKDWSQVVSKPIVIEDGAWIGFESVIMKGVRIGRGAVVAARSVVTKDVAPFTVYGGNPARFIKLVPRESWSWEEIVGASQGDPQFRGILDSSYLSADTGMSLQRFRESGEFIGTLELIRTKCPQARTMIDVGGGNGVMAVAFALEGFHVKLVEKSGDRIVGTLAAETLLNFVAKNVDPTIKDRVRIVSSDMESLDVDEQFDVVYCRQALHHFRDPVASLRKIKELLAANGVALLIREHVIFDEDDRTRFLDGHPFHHYYGGENAYTVEQYLDFVKAAGLRLRRTLGFADSIINYFPHSEQELANLSERDVAGRPYSFVLDREEAAQ</sequence>
<comment type="caution">
    <text evidence="5">The sequence shown here is derived from an EMBL/GenBank/DDBJ whole genome shotgun (WGS) entry which is preliminary data.</text>
</comment>
<dbReference type="Pfam" id="PF00535">
    <property type="entry name" value="Glycos_transf_2"/>
    <property type="match status" value="1"/>
</dbReference>
<evidence type="ECO:0000256" key="1">
    <source>
        <dbReference type="ARBA" id="ARBA00022679"/>
    </source>
</evidence>
<dbReference type="InterPro" id="IPR051159">
    <property type="entry name" value="Hexapeptide_acetyltransf"/>
</dbReference>
<accession>A0A103RTT1</accession>
<dbReference type="Gene3D" id="3.40.50.150">
    <property type="entry name" value="Vaccinia Virus protein VP39"/>
    <property type="match status" value="1"/>
</dbReference>
<dbReference type="Pfam" id="PF13489">
    <property type="entry name" value="Methyltransf_23"/>
    <property type="match status" value="1"/>
</dbReference>
<gene>
    <name evidence="5" type="ORF">WJ33_01880</name>
</gene>
<dbReference type="OrthoDB" id="9786172at2"/>
<evidence type="ECO:0000313" key="5">
    <source>
        <dbReference type="EMBL" id="KVG73946.1"/>
    </source>
</evidence>
<dbReference type="InterPro" id="IPR001451">
    <property type="entry name" value="Hexapep"/>
</dbReference>